<keyword evidence="2" id="KW-1185">Reference proteome</keyword>
<name>A0AAV4RYB5_9ARAC</name>
<dbReference type="Proteomes" id="UP001054837">
    <property type="component" value="Unassembled WGS sequence"/>
</dbReference>
<sequence length="115" mass="13017">MTDHHALTFSENLILRKIPDNKLWCIPPIHNSCFKTKSGADLAFKDNRAKQTAFSRFVSGHIQCLSLNNKACVKCELYSASPQHLLKCVNSTRETSEAIPLLFLEFLDGFTESWS</sequence>
<evidence type="ECO:0000313" key="1">
    <source>
        <dbReference type="EMBL" id="GIY25876.1"/>
    </source>
</evidence>
<reference evidence="1 2" key="1">
    <citation type="submission" date="2021-06" db="EMBL/GenBank/DDBJ databases">
        <title>Caerostris darwini draft genome.</title>
        <authorList>
            <person name="Kono N."/>
            <person name="Arakawa K."/>
        </authorList>
    </citation>
    <scope>NUCLEOTIDE SEQUENCE [LARGE SCALE GENOMIC DNA]</scope>
</reference>
<gene>
    <name evidence="1" type="primary">AVEN_217307_1</name>
    <name evidence="1" type="ORF">CDAR_31151</name>
</gene>
<comment type="caution">
    <text evidence="1">The sequence shown here is derived from an EMBL/GenBank/DDBJ whole genome shotgun (WGS) entry which is preliminary data.</text>
</comment>
<dbReference type="AlphaFoldDB" id="A0AAV4RYB5"/>
<dbReference type="EMBL" id="BPLQ01006863">
    <property type="protein sequence ID" value="GIY25876.1"/>
    <property type="molecule type" value="Genomic_DNA"/>
</dbReference>
<protein>
    <submittedName>
        <fullName evidence="1">RNase H domain-containing protein</fullName>
    </submittedName>
</protein>
<evidence type="ECO:0000313" key="2">
    <source>
        <dbReference type="Proteomes" id="UP001054837"/>
    </source>
</evidence>
<accession>A0AAV4RYB5</accession>
<proteinExistence type="predicted"/>
<organism evidence="1 2">
    <name type="scientific">Caerostris darwini</name>
    <dbReference type="NCBI Taxonomy" id="1538125"/>
    <lineage>
        <taxon>Eukaryota</taxon>
        <taxon>Metazoa</taxon>
        <taxon>Ecdysozoa</taxon>
        <taxon>Arthropoda</taxon>
        <taxon>Chelicerata</taxon>
        <taxon>Arachnida</taxon>
        <taxon>Araneae</taxon>
        <taxon>Araneomorphae</taxon>
        <taxon>Entelegynae</taxon>
        <taxon>Araneoidea</taxon>
        <taxon>Araneidae</taxon>
        <taxon>Caerostris</taxon>
    </lineage>
</organism>